<evidence type="ECO:0000313" key="4">
    <source>
        <dbReference type="Proteomes" id="UP001530400"/>
    </source>
</evidence>
<keyword evidence="4" id="KW-1185">Reference proteome</keyword>
<sequence>MAKTTILLSALCSLCTIQNGSSFSINRPKTQTTKAAANLQQVASSFSPIPEFNESCTQPIVGSAVASSLATIPLLLYPTIASAADDYEVAELPPVYVPILFAIGIIGGVGVLTASLGDVMDEEASLGLQSGARAKKERERSRSSYFKK</sequence>
<dbReference type="EMBL" id="JALLPJ020001316">
    <property type="protein sequence ID" value="KAL3770244.1"/>
    <property type="molecule type" value="Genomic_DNA"/>
</dbReference>
<dbReference type="AlphaFoldDB" id="A0ABD3N2B6"/>
<evidence type="ECO:0008006" key="5">
    <source>
        <dbReference type="Google" id="ProtNLM"/>
    </source>
</evidence>
<accession>A0ABD3N2B6</accession>
<feature type="region of interest" description="Disordered" evidence="1">
    <location>
        <begin position="127"/>
        <end position="148"/>
    </location>
</feature>
<evidence type="ECO:0000313" key="3">
    <source>
        <dbReference type="EMBL" id="KAL3770244.1"/>
    </source>
</evidence>
<evidence type="ECO:0000256" key="2">
    <source>
        <dbReference type="SAM" id="SignalP"/>
    </source>
</evidence>
<feature type="signal peptide" evidence="2">
    <location>
        <begin position="1"/>
        <end position="22"/>
    </location>
</feature>
<comment type="caution">
    <text evidence="3">The sequence shown here is derived from an EMBL/GenBank/DDBJ whole genome shotgun (WGS) entry which is preliminary data.</text>
</comment>
<name>A0ABD3N2B6_9STRA</name>
<proteinExistence type="predicted"/>
<organism evidence="3 4">
    <name type="scientific">Cyclotella atomus</name>
    <dbReference type="NCBI Taxonomy" id="382360"/>
    <lineage>
        <taxon>Eukaryota</taxon>
        <taxon>Sar</taxon>
        <taxon>Stramenopiles</taxon>
        <taxon>Ochrophyta</taxon>
        <taxon>Bacillariophyta</taxon>
        <taxon>Coscinodiscophyceae</taxon>
        <taxon>Thalassiosirophycidae</taxon>
        <taxon>Stephanodiscales</taxon>
        <taxon>Stephanodiscaceae</taxon>
        <taxon>Cyclotella</taxon>
    </lineage>
</organism>
<protein>
    <recommendedName>
        <fullName evidence="5">Dolichol-phosphate mannosyltransferase subunit 3</fullName>
    </recommendedName>
</protein>
<reference evidence="3 4" key="1">
    <citation type="submission" date="2024-10" db="EMBL/GenBank/DDBJ databases">
        <title>Updated reference genomes for cyclostephanoid diatoms.</title>
        <authorList>
            <person name="Roberts W.R."/>
            <person name="Alverson A.J."/>
        </authorList>
    </citation>
    <scope>NUCLEOTIDE SEQUENCE [LARGE SCALE GENOMIC DNA]</scope>
    <source>
        <strain evidence="3 4">AJA010-31</strain>
    </source>
</reference>
<keyword evidence="2" id="KW-0732">Signal</keyword>
<evidence type="ECO:0000256" key="1">
    <source>
        <dbReference type="SAM" id="MobiDB-lite"/>
    </source>
</evidence>
<feature type="chain" id="PRO_5044861279" description="Dolichol-phosphate mannosyltransferase subunit 3" evidence="2">
    <location>
        <begin position="23"/>
        <end position="148"/>
    </location>
</feature>
<gene>
    <name evidence="3" type="ORF">ACHAWO_009558</name>
</gene>
<dbReference type="Proteomes" id="UP001530400">
    <property type="component" value="Unassembled WGS sequence"/>
</dbReference>